<evidence type="ECO:0000256" key="2">
    <source>
        <dbReference type="ARBA" id="ARBA00006671"/>
    </source>
</evidence>
<comment type="subcellular location">
    <subcellularLocation>
        <location evidence="1">Fimbrium</location>
    </subcellularLocation>
</comment>
<sequence length="191" mass="19582">MIKSVIAGAVAMAVVSFGANAADTVAPSQGSGQVNFKGTVIDAPCGIETQSANQTIDFGQISKLFLENGGTTQPKDLDIKLVNCDITNFKKAATPGGAAKTGTVSLTFAGVPAGNASDMLKTVGETNTAIVVLNPHGSRVKFDGKTSTGPSNLVDGDNTLHFTTYVMKDDSGNSVKEGAFSAVANFNLTYQ</sequence>
<feature type="signal peptide" evidence="5">
    <location>
        <begin position="1"/>
        <end position="21"/>
    </location>
</feature>
<dbReference type="Gene3D" id="2.60.40.1090">
    <property type="entry name" value="Fimbrial-type adhesion domain"/>
    <property type="match status" value="1"/>
</dbReference>
<protein>
    <submittedName>
        <fullName evidence="7">PapA protein</fullName>
    </submittedName>
</protein>
<gene>
    <name evidence="7" type="primary">papA_2</name>
    <name evidence="7" type="ORF">NCTC7928_03888</name>
</gene>
<dbReference type="EMBL" id="UGAB01000002">
    <property type="protein sequence ID" value="STF43201.1"/>
    <property type="molecule type" value="Genomic_DNA"/>
</dbReference>
<evidence type="ECO:0000313" key="8">
    <source>
        <dbReference type="Proteomes" id="UP000254877"/>
    </source>
</evidence>
<dbReference type="InterPro" id="IPR050263">
    <property type="entry name" value="Bact_Fimbrial_Adh_Pro"/>
</dbReference>
<evidence type="ECO:0000313" key="7">
    <source>
        <dbReference type="EMBL" id="STF43201.1"/>
    </source>
</evidence>
<evidence type="ECO:0000256" key="3">
    <source>
        <dbReference type="ARBA" id="ARBA00022729"/>
    </source>
</evidence>
<dbReference type="GO" id="GO:0043709">
    <property type="term" value="P:cell adhesion involved in single-species biofilm formation"/>
    <property type="evidence" value="ECO:0007669"/>
    <property type="project" value="TreeGrafter"/>
</dbReference>
<proteinExistence type="inferred from homology"/>
<dbReference type="InterPro" id="IPR000259">
    <property type="entry name" value="Adhesion_dom_fimbrial"/>
</dbReference>
<reference evidence="7 8" key="1">
    <citation type="submission" date="2018-06" db="EMBL/GenBank/DDBJ databases">
        <authorList>
            <consortium name="Pathogen Informatics"/>
            <person name="Doyle S."/>
        </authorList>
    </citation>
    <scope>NUCLEOTIDE SEQUENCE [LARGE SCALE GENOMIC DNA]</scope>
    <source>
        <strain evidence="7 8">NCTC7928</strain>
    </source>
</reference>
<dbReference type="InterPro" id="IPR036937">
    <property type="entry name" value="Adhesion_dom_fimbrial_sf"/>
</dbReference>
<organism evidence="7 8">
    <name type="scientific">Escherichia coli</name>
    <dbReference type="NCBI Taxonomy" id="562"/>
    <lineage>
        <taxon>Bacteria</taxon>
        <taxon>Pseudomonadati</taxon>
        <taxon>Pseudomonadota</taxon>
        <taxon>Gammaproteobacteria</taxon>
        <taxon>Enterobacterales</taxon>
        <taxon>Enterobacteriaceae</taxon>
        <taxon>Escherichia</taxon>
    </lineage>
</organism>
<evidence type="ECO:0000256" key="5">
    <source>
        <dbReference type="SAM" id="SignalP"/>
    </source>
</evidence>
<comment type="similarity">
    <text evidence="2">Belongs to the fimbrial protein family.</text>
</comment>
<evidence type="ECO:0000256" key="1">
    <source>
        <dbReference type="ARBA" id="ARBA00004561"/>
    </source>
</evidence>
<feature type="chain" id="PRO_5041071384" evidence="5">
    <location>
        <begin position="22"/>
        <end position="191"/>
    </location>
</feature>
<accession>A0A376LGI7</accession>
<dbReference type="RefSeq" id="WP_016234276.1">
    <property type="nucleotide sequence ID" value="NZ_BAAFKQ010000009.1"/>
</dbReference>
<keyword evidence="3 5" id="KW-0732">Signal</keyword>
<dbReference type="Pfam" id="PF00419">
    <property type="entry name" value="Fimbrial"/>
    <property type="match status" value="1"/>
</dbReference>
<dbReference type="GO" id="GO:0009289">
    <property type="term" value="C:pilus"/>
    <property type="evidence" value="ECO:0007669"/>
    <property type="project" value="UniProtKB-SubCell"/>
</dbReference>
<dbReference type="PANTHER" id="PTHR33420:SF3">
    <property type="entry name" value="FIMBRIAL SUBUNIT ELFA"/>
    <property type="match status" value="1"/>
</dbReference>
<evidence type="ECO:0000256" key="4">
    <source>
        <dbReference type="ARBA" id="ARBA00023263"/>
    </source>
</evidence>
<name>A0A376LGI7_ECOLX</name>
<feature type="domain" description="Fimbrial-type adhesion" evidence="6">
    <location>
        <begin position="35"/>
        <end position="191"/>
    </location>
</feature>
<dbReference type="InterPro" id="IPR008966">
    <property type="entry name" value="Adhesion_dom_sf"/>
</dbReference>
<keyword evidence="4" id="KW-0281">Fimbrium</keyword>
<evidence type="ECO:0000259" key="6">
    <source>
        <dbReference type="Pfam" id="PF00419"/>
    </source>
</evidence>
<dbReference type="AlphaFoldDB" id="A0A376LGI7"/>
<dbReference type="Proteomes" id="UP000254877">
    <property type="component" value="Unassembled WGS sequence"/>
</dbReference>
<dbReference type="SUPFAM" id="SSF49401">
    <property type="entry name" value="Bacterial adhesins"/>
    <property type="match status" value="1"/>
</dbReference>
<dbReference type="PANTHER" id="PTHR33420">
    <property type="entry name" value="FIMBRIAL SUBUNIT ELFA-RELATED"/>
    <property type="match status" value="1"/>
</dbReference>